<feature type="domain" description="Dienelactone hydrolase" evidence="2">
    <location>
        <begin position="2"/>
        <end position="95"/>
    </location>
</feature>
<feature type="region of interest" description="Disordered" evidence="1">
    <location>
        <begin position="136"/>
        <end position="156"/>
    </location>
</feature>
<protein>
    <recommendedName>
        <fullName evidence="2">Dienelactone hydrolase domain-containing protein</fullName>
    </recommendedName>
</protein>
<dbReference type="InterPro" id="IPR029058">
    <property type="entry name" value="AB_hydrolase_fold"/>
</dbReference>
<reference evidence="3 4" key="2">
    <citation type="journal article" date="2017" name="Genome Biol.">
        <title>New reference genome sequences of hot pepper reveal the massive evolution of plant disease-resistance genes by retroduplication.</title>
        <authorList>
            <person name="Kim S."/>
            <person name="Park J."/>
            <person name="Yeom S.I."/>
            <person name="Kim Y.M."/>
            <person name="Seo E."/>
            <person name="Kim K.T."/>
            <person name="Kim M.S."/>
            <person name="Lee J.M."/>
            <person name="Cheong K."/>
            <person name="Shin H.S."/>
            <person name="Kim S.B."/>
            <person name="Han K."/>
            <person name="Lee J."/>
            <person name="Park M."/>
            <person name="Lee H.A."/>
            <person name="Lee H.Y."/>
            <person name="Lee Y."/>
            <person name="Oh S."/>
            <person name="Lee J.H."/>
            <person name="Choi E."/>
            <person name="Choi E."/>
            <person name="Lee S.E."/>
            <person name="Jeon J."/>
            <person name="Kim H."/>
            <person name="Choi G."/>
            <person name="Song H."/>
            <person name="Lee J."/>
            <person name="Lee S.C."/>
            <person name="Kwon J.K."/>
            <person name="Lee H.Y."/>
            <person name="Koo N."/>
            <person name="Hong Y."/>
            <person name="Kim R.W."/>
            <person name="Kang W.H."/>
            <person name="Huh J.H."/>
            <person name="Kang B.C."/>
            <person name="Yang T.J."/>
            <person name="Lee Y.H."/>
            <person name="Bennetzen J.L."/>
            <person name="Choi D."/>
        </authorList>
    </citation>
    <scope>NUCLEOTIDE SEQUENCE [LARGE SCALE GENOMIC DNA]</scope>
    <source>
        <strain evidence="4">cv. CM334</strain>
    </source>
</reference>
<dbReference type="Gene3D" id="3.40.50.1820">
    <property type="entry name" value="alpha/beta hydrolase"/>
    <property type="match status" value="1"/>
</dbReference>
<evidence type="ECO:0000259" key="2">
    <source>
        <dbReference type="Pfam" id="PF01738"/>
    </source>
</evidence>
<dbReference type="AlphaFoldDB" id="A0A2G3AG29"/>
<dbReference type="PANTHER" id="PTHR17630:SF92">
    <property type="entry name" value="ENDO-1,31,4-BETA-D-GLUCANASE-LIKE ISOFORM X1"/>
    <property type="match status" value="1"/>
</dbReference>
<dbReference type="EMBL" id="AYRZ02000001">
    <property type="protein sequence ID" value="PHT93195.1"/>
    <property type="molecule type" value="Genomic_DNA"/>
</dbReference>
<comment type="caution">
    <text evidence="3">The sequence shown here is derived from an EMBL/GenBank/DDBJ whole genome shotgun (WGS) entry which is preliminary data.</text>
</comment>
<dbReference type="GO" id="GO:0016787">
    <property type="term" value="F:hydrolase activity"/>
    <property type="evidence" value="ECO:0007669"/>
    <property type="project" value="InterPro"/>
</dbReference>
<feature type="compositionally biased region" description="Acidic residues" evidence="1">
    <location>
        <begin position="139"/>
        <end position="156"/>
    </location>
</feature>
<gene>
    <name evidence="3" type="ORF">T459_01077</name>
</gene>
<keyword evidence="4" id="KW-1185">Reference proteome</keyword>
<evidence type="ECO:0000313" key="4">
    <source>
        <dbReference type="Proteomes" id="UP000222542"/>
    </source>
</evidence>
<name>A0A2G3AG29_CAPAN</name>
<accession>A0A2G3AG29</accession>
<dbReference type="InterPro" id="IPR002925">
    <property type="entry name" value="Dienelactn_hydro"/>
</dbReference>
<dbReference type="Gramene" id="PHT93195">
    <property type="protein sequence ID" value="PHT93195"/>
    <property type="gene ID" value="T459_01077"/>
</dbReference>
<organism evidence="3 4">
    <name type="scientific">Capsicum annuum</name>
    <name type="common">Capsicum pepper</name>
    <dbReference type="NCBI Taxonomy" id="4072"/>
    <lineage>
        <taxon>Eukaryota</taxon>
        <taxon>Viridiplantae</taxon>
        <taxon>Streptophyta</taxon>
        <taxon>Embryophyta</taxon>
        <taxon>Tracheophyta</taxon>
        <taxon>Spermatophyta</taxon>
        <taxon>Magnoliopsida</taxon>
        <taxon>eudicotyledons</taxon>
        <taxon>Gunneridae</taxon>
        <taxon>Pentapetalae</taxon>
        <taxon>asterids</taxon>
        <taxon>lamiids</taxon>
        <taxon>Solanales</taxon>
        <taxon>Solanaceae</taxon>
        <taxon>Solanoideae</taxon>
        <taxon>Capsiceae</taxon>
        <taxon>Capsicum</taxon>
    </lineage>
</organism>
<proteinExistence type="predicted"/>
<dbReference type="STRING" id="4072.A0A2G3AG29"/>
<evidence type="ECO:0000256" key="1">
    <source>
        <dbReference type="SAM" id="MobiDB-lite"/>
    </source>
</evidence>
<dbReference type="Proteomes" id="UP000222542">
    <property type="component" value="Unassembled WGS sequence"/>
</dbReference>
<dbReference type="SUPFAM" id="SSF53474">
    <property type="entry name" value="alpha/beta-Hydrolases"/>
    <property type="match status" value="1"/>
</dbReference>
<reference evidence="3 4" key="1">
    <citation type="journal article" date="2014" name="Nat. Genet.">
        <title>Genome sequence of the hot pepper provides insights into the evolution of pungency in Capsicum species.</title>
        <authorList>
            <person name="Kim S."/>
            <person name="Park M."/>
            <person name="Yeom S.I."/>
            <person name="Kim Y.M."/>
            <person name="Lee J.M."/>
            <person name="Lee H.A."/>
            <person name="Seo E."/>
            <person name="Choi J."/>
            <person name="Cheong K."/>
            <person name="Kim K.T."/>
            <person name="Jung K."/>
            <person name="Lee G.W."/>
            <person name="Oh S.K."/>
            <person name="Bae C."/>
            <person name="Kim S.B."/>
            <person name="Lee H.Y."/>
            <person name="Kim S.Y."/>
            <person name="Kim M.S."/>
            <person name="Kang B.C."/>
            <person name="Jo Y.D."/>
            <person name="Yang H.B."/>
            <person name="Jeong H.J."/>
            <person name="Kang W.H."/>
            <person name="Kwon J.K."/>
            <person name="Shin C."/>
            <person name="Lim J.Y."/>
            <person name="Park J.H."/>
            <person name="Huh J.H."/>
            <person name="Kim J.S."/>
            <person name="Kim B.D."/>
            <person name="Cohen O."/>
            <person name="Paran I."/>
            <person name="Suh M.C."/>
            <person name="Lee S.B."/>
            <person name="Kim Y.K."/>
            <person name="Shin Y."/>
            <person name="Noh S.J."/>
            <person name="Park J."/>
            <person name="Seo Y.S."/>
            <person name="Kwon S.Y."/>
            <person name="Kim H.A."/>
            <person name="Park J.M."/>
            <person name="Kim H.J."/>
            <person name="Choi S.B."/>
            <person name="Bosland P.W."/>
            <person name="Reeves G."/>
            <person name="Jo S.H."/>
            <person name="Lee B.W."/>
            <person name="Cho H.T."/>
            <person name="Choi H.S."/>
            <person name="Lee M.S."/>
            <person name="Yu Y."/>
            <person name="Do Choi Y."/>
            <person name="Park B.S."/>
            <person name="van Deynze A."/>
            <person name="Ashrafi H."/>
            <person name="Hill T."/>
            <person name="Kim W.T."/>
            <person name="Pai H.S."/>
            <person name="Ahn H.K."/>
            <person name="Yeam I."/>
            <person name="Giovannoni J.J."/>
            <person name="Rose J.K."/>
            <person name="Sorensen I."/>
            <person name="Lee S.J."/>
            <person name="Kim R.W."/>
            <person name="Choi I.Y."/>
            <person name="Choi B.S."/>
            <person name="Lim J.S."/>
            <person name="Lee Y.H."/>
            <person name="Choi D."/>
        </authorList>
    </citation>
    <scope>NUCLEOTIDE SEQUENCE [LARGE SCALE GENOMIC DNA]</scope>
    <source>
        <strain evidence="4">cv. CM334</strain>
    </source>
</reference>
<sequence length="156" mass="17396">MATELAKSDNIQAAVLLHPSLVKVVDMKDVKAPIAILAAEIDKISPPELTKQFDDILSSKPEVDKFVKKISSAKHGWTVRYNVEDKEAVQQAEEAHRDMSKNGLSKQQFSSFIQTARVIPPFPGDAVWVAKCLGPLDDFSTDDDMEDEDEFDDDDF</sequence>
<dbReference type="Pfam" id="PF01738">
    <property type="entry name" value="DLH"/>
    <property type="match status" value="1"/>
</dbReference>
<evidence type="ECO:0000313" key="3">
    <source>
        <dbReference type="EMBL" id="PHT93195.1"/>
    </source>
</evidence>
<dbReference type="PANTHER" id="PTHR17630">
    <property type="entry name" value="DIENELACTONE HYDROLASE"/>
    <property type="match status" value="1"/>
</dbReference>